<evidence type="ECO:0008006" key="5">
    <source>
        <dbReference type="Google" id="ProtNLM"/>
    </source>
</evidence>
<comment type="caution">
    <text evidence="3">The sequence shown here is derived from an EMBL/GenBank/DDBJ whole genome shotgun (WGS) entry which is preliminary data.</text>
</comment>
<evidence type="ECO:0000313" key="3">
    <source>
        <dbReference type="EMBL" id="KAK1923548.1"/>
    </source>
</evidence>
<dbReference type="InterPro" id="IPR007590">
    <property type="entry name" value="Saf4/Yju2"/>
</dbReference>
<dbReference type="GO" id="GO:0005684">
    <property type="term" value="C:U2-type spliceosomal complex"/>
    <property type="evidence" value="ECO:0007669"/>
    <property type="project" value="TreeGrafter"/>
</dbReference>
<dbReference type="AlphaFoldDB" id="A0AAD9FPZ4"/>
<dbReference type="PANTHER" id="PTHR12111:SF2">
    <property type="entry name" value="SPLICING FACTOR YJU2B-RELATED"/>
    <property type="match status" value="1"/>
</dbReference>
<dbReference type="GO" id="GO:0071014">
    <property type="term" value="C:post-mRNA release spliceosomal complex"/>
    <property type="evidence" value="ECO:0007669"/>
    <property type="project" value="TreeGrafter"/>
</dbReference>
<dbReference type="EMBL" id="JAODAN010000006">
    <property type="protein sequence ID" value="KAK1923548.1"/>
    <property type="molecule type" value="Genomic_DNA"/>
</dbReference>
<dbReference type="GO" id="GO:0000398">
    <property type="term" value="P:mRNA splicing, via spliceosome"/>
    <property type="evidence" value="ECO:0007669"/>
    <property type="project" value="InterPro"/>
</dbReference>
<feature type="region of interest" description="Disordered" evidence="2">
    <location>
        <begin position="300"/>
        <end position="349"/>
    </location>
</feature>
<dbReference type="PANTHER" id="PTHR12111">
    <property type="entry name" value="SPLICING FACTOR YJU2"/>
    <property type="match status" value="1"/>
</dbReference>
<accession>A0AAD9FPZ4</accession>
<proteinExistence type="inferred from homology"/>
<organism evidence="3 4">
    <name type="scientific">Papiliotrema laurentii</name>
    <name type="common">Cryptococcus laurentii</name>
    <dbReference type="NCBI Taxonomy" id="5418"/>
    <lineage>
        <taxon>Eukaryota</taxon>
        <taxon>Fungi</taxon>
        <taxon>Dikarya</taxon>
        <taxon>Basidiomycota</taxon>
        <taxon>Agaricomycotina</taxon>
        <taxon>Tremellomycetes</taxon>
        <taxon>Tremellales</taxon>
        <taxon>Rhynchogastremaceae</taxon>
        <taxon>Papiliotrema</taxon>
    </lineage>
</organism>
<reference evidence="3" key="1">
    <citation type="submission" date="2023-02" db="EMBL/GenBank/DDBJ databases">
        <title>Identification and recombinant expression of a fungal hydrolase from Papiliotrema laurentii that hydrolyzes apple cutin and clears colloidal polyester polyurethane.</title>
        <authorList>
            <consortium name="DOE Joint Genome Institute"/>
            <person name="Roman V.A."/>
            <person name="Bojanowski C."/>
            <person name="Crable B.R."/>
            <person name="Wagner D.N."/>
            <person name="Hung C.S."/>
            <person name="Nadeau L.J."/>
            <person name="Schratz L."/>
            <person name="Haridas S."/>
            <person name="Pangilinan J."/>
            <person name="Lipzen A."/>
            <person name="Na H."/>
            <person name="Yan M."/>
            <person name="Ng V."/>
            <person name="Grigoriev I.V."/>
            <person name="Spatafora J.W."/>
            <person name="Barlow D."/>
            <person name="Biffinger J."/>
            <person name="Kelley-Loughnane N."/>
            <person name="Varaljay V.A."/>
            <person name="Crookes-Goodson W.J."/>
        </authorList>
    </citation>
    <scope>NUCLEOTIDE SEQUENCE</scope>
    <source>
        <strain evidence="3">5307AH</strain>
    </source>
</reference>
<dbReference type="Pfam" id="PF04502">
    <property type="entry name" value="Saf4_Yju2"/>
    <property type="match status" value="1"/>
</dbReference>
<gene>
    <name evidence="3" type="ORF">DB88DRAFT_491594</name>
</gene>
<comment type="similarity">
    <text evidence="1">Belongs to the CWC16 family.</text>
</comment>
<evidence type="ECO:0000256" key="1">
    <source>
        <dbReference type="ARBA" id="ARBA00005595"/>
    </source>
</evidence>
<keyword evidence="4" id="KW-1185">Reference proteome</keyword>
<evidence type="ECO:0000256" key="2">
    <source>
        <dbReference type="SAM" id="MobiDB-lite"/>
    </source>
</evidence>
<protein>
    <recommendedName>
        <fullName evidence="5">DUF572-domain-containing protein</fullName>
    </recommendedName>
</protein>
<feature type="compositionally biased region" description="Gly residues" evidence="2">
    <location>
        <begin position="337"/>
        <end position="349"/>
    </location>
</feature>
<evidence type="ECO:0000313" key="4">
    <source>
        <dbReference type="Proteomes" id="UP001182556"/>
    </source>
</evidence>
<name>A0AAD9FPZ4_PAPLA</name>
<feature type="region of interest" description="Disordered" evidence="2">
    <location>
        <begin position="117"/>
        <end position="144"/>
    </location>
</feature>
<sequence length="349" mass="38749">MQGFNRYIPPDYDPKQASTLNAHQGKKHALGKRAKDIDKGILIVRFELPFNIWCGTCNAHIGAGVRYNAQKKKVGNYYSTPIYGFRCKCHLCDGWFEIRTDPKNAAYVVHEGARKKDEDWNPEENGGFAVHDTEAPSAAEPPADPFAHIEKTIDQQTWVKTKTSRLTELQQSADRLSSDPYVVSAALRRKFREEKKIMLEKQGRDDDVRARYGLHDDVDLGVEDVEKSREMWEAGRERAGLPIEEAESGLDASVRAVNGAPRTRGPERIGGSLDLAKALRKTTARKYDPFADVMDDLFSASKPSPRARPKVSEQVVEATTKKEDTPSTIDPTPTFAGLGGGLLAGYGSD</sequence>
<dbReference type="Proteomes" id="UP001182556">
    <property type="component" value="Unassembled WGS sequence"/>
</dbReference>